<comment type="similarity">
    <text evidence="3">Belongs to the serpin family.</text>
</comment>
<name>A0A8S4SA35_9NEOP</name>
<gene>
    <name evidence="5" type="primary">jg25451</name>
    <name evidence="5" type="ORF">PAEG_LOCUS24033</name>
</gene>
<dbReference type="SUPFAM" id="SSF56574">
    <property type="entry name" value="Serpins"/>
    <property type="match status" value="1"/>
</dbReference>
<dbReference type="GO" id="GO:0005615">
    <property type="term" value="C:extracellular space"/>
    <property type="evidence" value="ECO:0007669"/>
    <property type="project" value="InterPro"/>
</dbReference>
<dbReference type="PANTHER" id="PTHR11461">
    <property type="entry name" value="SERINE PROTEASE INHIBITOR, SERPIN"/>
    <property type="match status" value="1"/>
</dbReference>
<accession>A0A8S4SA35</accession>
<reference evidence="5" key="1">
    <citation type="submission" date="2022-03" db="EMBL/GenBank/DDBJ databases">
        <authorList>
            <person name="Lindestad O."/>
        </authorList>
    </citation>
    <scope>NUCLEOTIDE SEQUENCE</scope>
</reference>
<dbReference type="GO" id="GO:0004867">
    <property type="term" value="F:serine-type endopeptidase inhibitor activity"/>
    <property type="evidence" value="ECO:0007669"/>
    <property type="project" value="UniProtKB-KW"/>
</dbReference>
<dbReference type="InterPro" id="IPR000215">
    <property type="entry name" value="Serpin_fam"/>
</dbReference>
<organism evidence="5 6">
    <name type="scientific">Pararge aegeria aegeria</name>
    <dbReference type="NCBI Taxonomy" id="348720"/>
    <lineage>
        <taxon>Eukaryota</taxon>
        <taxon>Metazoa</taxon>
        <taxon>Ecdysozoa</taxon>
        <taxon>Arthropoda</taxon>
        <taxon>Hexapoda</taxon>
        <taxon>Insecta</taxon>
        <taxon>Pterygota</taxon>
        <taxon>Neoptera</taxon>
        <taxon>Endopterygota</taxon>
        <taxon>Lepidoptera</taxon>
        <taxon>Glossata</taxon>
        <taxon>Ditrysia</taxon>
        <taxon>Papilionoidea</taxon>
        <taxon>Nymphalidae</taxon>
        <taxon>Satyrinae</taxon>
        <taxon>Satyrini</taxon>
        <taxon>Parargina</taxon>
        <taxon>Pararge</taxon>
    </lineage>
</organism>
<evidence type="ECO:0000256" key="1">
    <source>
        <dbReference type="ARBA" id="ARBA00022690"/>
    </source>
</evidence>
<dbReference type="InterPro" id="IPR042185">
    <property type="entry name" value="Serpin_sf_2"/>
</dbReference>
<evidence type="ECO:0000256" key="2">
    <source>
        <dbReference type="ARBA" id="ARBA00022900"/>
    </source>
</evidence>
<evidence type="ECO:0000313" key="5">
    <source>
        <dbReference type="EMBL" id="CAH2261881.1"/>
    </source>
</evidence>
<evidence type="ECO:0000256" key="3">
    <source>
        <dbReference type="RuleBase" id="RU000411"/>
    </source>
</evidence>
<dbReference type="Gene3D" id="3.30.497.10">
    <property type="entry name" value="Antithrombin, subunit I, domain 2"/>
    <property type="match status" value="2"/>
</dbReference>
<dbReference type="InterPro" id="IPR023796">
    <property type="entry name" value="Serpin_dom"/>
</dbReference>
<evidence type="ECO:0000259" key="4">
    <source>
        <dbReference type="SMART" id="SM00093"/>
    </source>
</evidence>
<keyword evidence="2" id="KW-0722">Serine protease inhibitor</keyword>
<dbReference type="Pfam" id="PF00079">
    <property type="entry name" value="Serpin"/>
    <property type="match status" value="2"/>
</dbReference>
<dbReference type="EMBL" id="CAKXAJ010026207">
    <property type="protein sequence ID" value="CAH2261881.1"/>
    <property type="molecule type" value="Genomic_DNA"/>
</dbReference>
<sequence length="521" mass="59675">MDLIFPRSEVLVLAVGLTSARWMRKQRSDQPKDTSFIGEATNELSTTILQGYIDDDKDIAFSPLGYSTILAILAEGAKGETRSQLVSALHLPEDQNLIRKTYRYIMERLKFRNQYKYNQPELKNFFYIYKNYTINEDYKKILEDFYLTDVRSVERYHMLEDSEDHEDEKVKKDEPKKEVVEDLMPPKESNEKLISYAVEDIPTKVDITHINYKPAKNIKEKIKYVKNSQDTKKYETDDEEETMVAVEARTHAKSFEYRVLNEKNDIASSISVNSVGEKASKSTNSLMLIFNGMYFRGSWKKPFDKVESGVFYKSNTEKKQVQMMKTLGSYKTNSFPELDSEAILLPYDGDRYALLLLVPRSRDGLIRLVADLPAVSLTEIQERLREEELQVSLPTFFVETTTKPVAALAKFGVSSIFGRDAELTGISEKQGLFVQELVQNVAVRVDNTDASASAIGASNAAESLEYLESLKNLPLHETKEPRRFCVEHPFVFYIVDRLDNLVIVAGKVTDPQSPSEKNFNY</sequence>
<dbReference type="Gene3D" id="2.30.39.10">
    <property type="entry name" value="Alpha-1-antitrypsin, domain 1"/>
    <property type="match status" value="1"/>
</dbReference>
<feature type="domain" description="Serpin" evidence="4">
    <location>
        <begin position="46"/>
        <end position="511"/>
    </location>
</feature>
<dbReference type="Proteomes" id="UP000838756">
    <property type="component" value="Unassembled WGS sequence"/>
</dbReference>
<dbReference type="InterPro" id="IPR042178">
    <property type="entry name" value="Serpin_sf_1"/>
</dbReference>
<evidence type="ECO:0000313" key="6">
    <source>
        <dbReference type="Proteomes" id="UP000838756"/>
    </source>
</evidence>
<dbReference type="OrthoDB" id="10063692at2759"/>
<protein>
    <submittedName>
        <fullName evidence="5">Jg25451 protein</fullName>
    </submittedName>
</protein>
<dbReference type="InterPro" id="IPR036186">
    <property type="entry name" value="Serpin_sf"/>
</dbReference>
<dbReference type="SMART" id="SM00093">
    <property type="entry name" value="SERPIN"/>
    <property type="match status" value="1"/>
</dbReference>
<dbReference type="PANTHER" id="PTHR11461:SF292">
    <property type="entry name" value="SERPIN 100A"/>
    <property type="match status" value="1"/>
</dbReference>
<comment type="caution">
    <text evidence="5">The sequence shown here is derived from an EMBL/GenBank/DDBJ whole genome shotgun (WGS) entry which is preliminary data.</text>
</comment>
<keyword evidence="6" id="KW-1185">Reference proteome</keyword>
<dbReference type="AlphaFoldDB" id="A0A8S4SA35"/>
<keyword evidence="1" id="KW-0646">Protease inhibitor</keyword>
<dbReference type="CDD" id="cd00172">
    <property type="entry name" value="serpin"/>
    <property type="match status" value="1"/>
</dbReference>
<proteinExistence type="inferred from homology"/>